<organism evidence="2 3">
    <name type="scientific">Crenichthys baileyi</name>
    <name type="common">White River springfish</name>
    <dbReference type="NCBI Taxonomy" id="28760"/>
    <lineage>
        <taxon>Eukaryota</taxon>
        <taxon>Metazoa</taxon>
        <taxon>Chordata</taxon>
        <taxon>Craniata</taxon>
        <taxon>Vertebrata</taxon>
        <taxon>Euteleostomi</taxon>
        <taxon>Actinopterygii</taxon>
        <taxon>Neopterygii</taxon>
        <taxon>Teleostei</taxon>
        <taxon>Neoteleostei</taxon>
        <taxon>Acanthomorphata</taxon>
        <taxon>Ovalentaria</taxon>
        <taxon>Atherinomorphae</taxon>
        <taxon>Cyprinodontiformes</taxon>
        <taxon>Goodeidae</taxon>
        <taxon>Crenichthys</taxon>
    </lineage>
</organism>
<protein>
    <submittedName>
        <fullName evidence="2">Uncharacterized protein</fullName>
    </submittedName>
</protein>
<sequence length="67" mass="7291">MADEEGGGEDNINDNMGNHLQLVPDNEEEEEEGDMETEGRDSDEAEKPNIITFDPSLPTSHAVSSDS</sequence>
<evidence type="ECO:0000313" key="2">
    <source>
        <dbReference type="EMBL" id="KAK5610951.1"/>
    </source>
</evidence>
<gene>
    <name evidence="2" type="ORF">CRENBAI_023851</name>
</gene>
<keyword evidence="3" id="KW-1185">Reference proteome</keyword>
<comment type="caution">
    <text evidence="2">The sequence shown here is derived from an EMBL/GenBank/DDBJ whole genome shotgun (WGS) entry which is preliminary data.</text>
</comment>
<feature type="region of interest" description="Disordered" evidence="1">
    <location>
        <begin position="1"/>
        <end position="67"/>
    </location>
</feature>
<name>A0AAV9RPR0_9TELE</name>
<feature type="compositionally biased region" description="Acidic residues" evidence="1">
    <location>
        <begin position="1"/>
        <end position="12"/>
    </location>
</feature>
<evidence type="ECO:0000256" key="1">
    <source>
        <dbReference type="SAM" id="MobiDB-lite"/>
    </source>
</evidence>
<proteinExistence type="predicted"/>
<dbReference type="Proteomes" id="UP001311232">
    <property type="component" value="Unassembled WGS sequence"/>
</dbReference>
<dbReference type="AlphaFoldDB" id="A0AAV9RPR0"/>
<evidence type="ECO:0000313" key="3">
    <source>
        <dbReference type="Proteomes" id="UP001311232"/>
    </source>
</evidence>
<feature type="compositionally biased region" description="Acidic residues" evidence="1">
    <location>
        <begin position="25"/>
        <end position="36"/>
    </location>
</feature>
<accession>A0AAV9RPR0</accession>
<feature type="compositionally biased region" description="Polar residues" evidence="1">
    <location>
        <begin position="57"/>
        <end position="67"/>
    </location>
</feature>
<reference evidence="2 3" key="1">
    <citation type="submission" date="2021-06" db="EMBL/GenBank/DDBJ databases">
        <authorList>
            <person name="Palmer J.M."/>
        </authorList>
    </citation>
    <scope>NUCLEOTIDE SEQUENCE [LARGE SCALE GENOMIC DNA]</scope>
    <source>
        <strain evidence="2 3">MEX-2019</strain>
        <tissue evidence="2">Muscle</tissue>
    </source>
</reference>
<feature type="compositionally biased region" description="Basic and acidic residues" evidence="1">
    <location>
        <begin position="37"/>
        <end position="47"/>
    </location>
</feature>
<dbReference type="EMBL" id="JAHHUM010001513">
    <property type="protein sequence ID" value="KAK5610951.1"/>
    <property type="molecule type" value="Genomic_DNA"/>
</dbReference>